<reference evidence="2" key="2">
    <citation type="submission" date="2022-06" db="UniProtKB">
        <authorList>
            <consortium name="EnsemblMetazoa"/>
        </authorList>
    </citation>
    <scope>IDENTIFICATION</scope>
    <source>
        <strain evidence="2">DF5081</strain>
    </source>
</reference>
<dbReference type="EnsemblMetazoa" id="CJA12263.1">
    <property type="protein sequence ID" value="CJA12263.1"/>
    <property type="gene ID" value="WBGene00131467"/>
</dbReference>
<dbReference type="Pfam" id="PF10327">
    <property type="entry name" value="7TM_GPCR_Sri"/>
    <property type="match status" value="1"/>
</dbReference>
<organism evidence="2 3">
    <name type="scientific">Caenorhabditis japonica</name>
    <dbReference type="NCBI Taxonomy" id="281687"/>
    <lineage>
        <taxon>Eukaryota</taxon>
        <taxon>Metazoa</taxon>
        <taxon>Ecdysozoa</taxon>
        <taxon>Nematoda</taxon>
        <taxon>Chromadorea</taxon>
        <taxon>Rhabditida</taxon>
        <taxon>Rhabditina</taxon>
        <taxon>Rhabditomorpha</taxon>
        <taxon>Rhabditoidea</taxon>
        <taxon>Rhabditidae</taxon>
        <taxon>Peloderinae</taxon>
        <taxon>Caenorhabditis</taxon>
    </lineage>
</organism>
<reference evidence="3" key="1">
    <citation type="submission" date="2010-08" db="EMBL/GenBank/DDBJ databases">
        <authorList>
            <consortium name="Caenorhabditis japonica Sequencing Consortium"/>
            <person name="Wilson R.K."/>
        </authorList>
    </citation>
    <scope>NUCLEOTIDE SEQUENCE [LARGE SCALE GENOMIC DNA]</scope>
    <source>
        <strain evidence="3">DF5081</strain>
    </source>
</reference>
<feature type="transmembrane region" description="Helical" evidence="1">
    <location>
        <begin position="12"/>
        <end position="37"/>
    </location>
</feature>
<dbReference type="OMA" id="MIGGYNT"/>
<keyword evidence="1" id="KW-1133">Transmembrane helix</keyword>
<feature type="transmembrane region" description="Helical" evidence="1">
    <location>
        <begin position="243"/>
        <end position="270"/>
    </location>
</feature>
<protein>
    <submittedName>
        <fullName evidence="2">Uncharacterized protein</fullName>
    </submittedName>
</protein>
<evidence type="ECO:0000313" key="3">
    <source>
        <dbReference type="Proteomes" id="UP000005237"/>
    </source>
</evidence>
<feature type="transmembrane region" description="Helical" evidence="1">
    <location>
        <begin position="94"/>
        <end position="116"/>
    </location>
</feature>
<dbReference type="Proteomes" id="UP000005237">
    <property type="component" value="Unassembled WGS sequence"/>
</dbReference>
<name>A0A8R1DUY6_CAEJA</name>
<accession>A0A8R1DUY6</accession>
<feature type="transmembrane region" description="Helical" evidence="1">
    <location>
        <begin position="49"/>
        <end position="74"/>
    </location>
</feature>
<feature type="transmembrane region" description="Helical" evidence="1">
    <location>
        <begin position="282"/>
        <end position="300"/>
    </location>
</feature>
<dbReference type="AlphaFoldDB" id="A0A8R1DUY6"/>
<keyword evidence="1" id="KW-0812">Transmembrane</keyword>
<sequence length="344" mass="39199">MSTAPCPTGAPSYYLTATHCIAAVSAPINLYAMYLVLFRSPGLSNYKYCICYLQLSAFFTELQMTLVCPGYYFFPVLGGYNTGEFFGKMMRSHLYMTMYTFFLASELPAIVWCFTYRHNSAVDMRNRGSKPRRPLKNMAMFGAQLFPFAVAFCMYMSEISRDEAHSYLEKKYPQCLYWAKNEYFAVYDYYTNPWIAVTGVGALGLVCIYAIFFFSLGIHTMFLLQQLRSHMSLQTYRMHRTALISLSLQVVLPSVLIILPLYVCFYVVLFELVEHQALATNMTVMISGHSVCSSIVMISTNPRYRTYLKNSVFGLFGVAGVNRRGAIRRPTIEPSSTAFRRSIG</sequence>
<dbReference type="PANTHER" id="PTHR46964">
    <property type="entry name" value="SERPENTINE RECEPTOR, CLASS I-RELATED"/>
    <property type="match status" value="1"/>
</dbReference>
<evidence type="ECO:0000256" key="1">
    <source>
        <dbReference type="SAM" id="Phobius"/>
    </source>
</evidence>
<dbReference type="InterPro" id="IPR019429">
    <property type="entry name" value="7TM_GPCR_serpentine_rcpt_Sri"/>
</dbReference>
<proteinExistence type="predicted"/>
<evidence type="ECO:0000313" key="2">
    <source>
        <dbReference type="EnsemblMetazoa" id="CJA12263.1"/>
    </source>
</evidence>
<feature type="transmembrane region" description="Helical" evidence="1">
    <location>
        <begin position="137"/>
        <end position="157"/>
    </location>
</feature>
<keyword evidence="1" id="KW-0472">Membrane</keyword>
<feature type="transmembrane region" description="Helical" evidence="1">
    <location>
        <begin position="194"/>
        <end position="222"/>
    </location>
</feature>
<dbReference type="SUPFAM" id="SSF81321">
    <property type="entry name" value="Family A G protein-coupled receptor-like"/>
    <property type="match status" value="1"/>
</dbReference>
<keyword evidence="3" id="KW-1185">Reference proteome</keyword>